<dbReference type="Gene3D" id="3.30.980.10">
    <property type="entry name" value="Threonyl-trna Synthetase, Chain A, domain 2"/>
    <property type="match status" value="1"/>
</dbReference>
<evidence type="ECO:0000256" key="4">
    <source>
        <dbReference type="ARBA" id="ARBA00022598"/>
    </source>
</evidence>
<dbReference type="InterPro" id="IPR047246">
    <property type="entry name" value="ThrRS_anticodon"/>
</dbReference>
<keyword evidence="6 13" id="KW-0547">Nucleotide-binding</keyword>
<evidence type="ECO:0000256" key="2">
    <source>
        <dbReference type="ARBA" id="ARBA00022490"/>
    </source>
</evidence>
<dbReference type="GO" id="GO:0140096">
    <property type="term" value="F:catalytic activity, acting on a protein"/>
    <property type="evidence" value="ECO:0007669"/>
    <property type="project" value="UniProtKB-ARBA"/>
</dbReference>
<evidence type="ECO:0000259" key="14">
    <source>
        <dbReference type="PROSITE" id="PS50862"/>
    </source>
</evidence>
<dbReference type="EMBL" id="ALPT02000020">
    <property type="protein sequence ID" value="KGA97834.1"/>
    <property type="molecule type" value="Genomic_DNA"/>
</dbReference>
<keyword evidence="8 13" id="KW-0067">ATP-binding</keyword>
<evidence type="ECO:0000256" key="11">
    <source>
        <dbReference type="ARBA" id="ARBA00023146"/>
    </source>
</evidence>
<comment type="similarity">
    <text evidence="1 13">Belongs to the class-II aminoacyl-tRNA synthetase family.</text>
</comment>
<dbReference type="Pfam" id="PF00587">
    <property type="entry name" value="tRNA-synt_2b"/>
    <property type="match status" value="1"/>
</dbReference>
<dbReference type="FunFam" id="3.30.930.10:FF:000002">
    <property type="entry name" value="Threonine--tRNA ligase"/>
    <property type="match status" value="1"/>
</dbReference>
<comment type="subunit">
    <text evidence="13">Homodimer.</text>
</comment>
<dbReference type="Gene3D" id="3.30.930.10">
    <property type="entry name" value="Bira Bifunctional Protein, Domain 2"/>
    <property type="match status" value="1"/>
</dbReference>
<dbReference type="Proteomes" id="UP000297014">
    <property type="component" value="Unassembled WGS sequence"/>
</dbReference>
<evidence type="ECO:0000256" key="8">
    <source>
        <dbReference type="ARBA" id="ARBA00022840"/>
    </source>
</evidence>
<dbReference type="PANTHER" id="PTHR11451:SF56">
    <property type="entry name" value="THREONINE--TRNA LIGASE 1"/>
    <property type="match status" value="1"/>
</dbReference>
<dbReference type="NCBIfam" id="TIGR00418">
    <property type="entry name" value="thrS"/>
    <property type="match status" value="1"/>
</dbReference>
<dbReference type="CDD" id="cd00771">
    <property type="entry name" value="ThrRS_core"/>
    <property type="match status" value="1"/>
</dbReference>
<dbReference type="InterPro" id="IPR033728">
    <property type="entry name" value="ThrRS_core"/>
</dbReference>
<evidence type="ECO:0000256" key="9">
    <source>
        <dbReference type="ARBA" id="ARBA00022884"/>
    </source>
</evidence>
<dbReference type="SUPFAM" id="SSF55186">
    <property type="entry name" value="ThrRS/AlaRS common domain"/>
    <property type="match status" value="1"/>
</dbReference>
<proteinExistence type="inferred from homology"/>
<accession>A0A094WJ77</accession>
<evidence type="ECO:0000256" key="3">
    <source>
        <dbReference type="ARBA" id="ARBA00022555"/>
    </source>
</evidence>
<dbReference type="FunFam" id="3.40.50.800:FF:000001">
    <property type="entry name" value="Threonine--tRNA ligase"/>
    <property type="match status" value="1"/>
</dbReference>
<dbReference type="PROSITE" id="PS51880">
    <property type="entry name" value="TGS"/>
    <property type="match status" value="1"/>
</dbReference>
<evidence type="ECO:0000256" key="10">
    <source>
        <dbReference type="ARBA" id="ARBA00022917"/>
    </source>
</evidence>
<feature type="binding site" evidence="13">
    <location>
        <position position="519"/>
    </location>
    <ligand>
        <name>Zn(2+)</name>
        <dbReference type="ChEBI" id="CHEBI:29105"/>
        <note>catalytic</note>
    </ligand>
</feature>
<dbReference type="InterPro" id="IPR006195">
    <property type="entry name" value="aa-tRNA-synth_II"/>
</dbReference>
<dbReference type="EMBL" id="JALP01000165">
    <property type="protein sequence ID" value="THG90237.1"/>
    <property type="molecule type" value="Genomic_DNA"/>
</dbReference>
<dbReference type="EC" id="6.1.1.3" evidence="13"/>
<comment type="caution">
    <text evidence="16">The sequence shown here is derived from an EMBL/GenBank/DDBJ whole genome shotgun (WGS) entry which is preliminary data.</text>
</comment>
<dbReference type="Pfam" id="PF07973">
    <property type="entry name" value="tRNA_SAD"/>
    <property type="match status" value="1"/>
</dbReference>
<dbReference type="InterPro" id="IPR002314">
    <property type="entry name" value="aa-tRNA-synt_IIb"/>
</dbReference>
<evidence type="ECO:0000313" key="18">
    <source>
        <dbReference type="Proteomes" id="UP000002754"/>
    </source>
</evidence>
<dbReference type="Pfam" id="PF03129">
    <property type="entry name" value="HGTP_anticodon"/>
    <property type="match status" value="1"/>
</dbReference>
<keyword evidence="7 13" id="KW-0862">Zinc</keyword>
<dbReference type="PROSITE" id="PS50862">
    <property type="entry name" value="AA_TRNA_LIGASE_II"/>
    <property type="match status" value="1"/>
</dbReference>
<keyword evidence="18" id="KW-1185">Reference proteome</keyword>
<dbReference type="RefSeq" id="WP_004427288.1">
    <property type="nucleotide sequence ID" value="NZ_ALPT02000020.1"/>
</dbReference>
<dbReference type="Gene3D" id="3.40.50.800">
    <property type="entry name" value="Anticodon-binding domain"/>
    <property type="match status" value="1"/>
</dbReference>
<keyword evidence="4 13" id="KW-0436">Ligase</keyword>
<dbReference type="InterPro" id="IPR036621">
    <property type="entry name" value="Anticodon-bd_dom_sf"/>
</dbReference>
<reference evidence="17 19" key="2">
    <citation type="submission" date="2014-01" db="EMBL/GenBank/DDBJ databases">
        <title>Draft genome sequencing of Bacillus alcalophilus CGMCC 1.3604.</title>
        <authorList>
            <person name="Yang J."/>
            <person name="Diao L."/>
            <person name="Yang S."/>
        </authorList>
    </citation>
    <scope>NUCLEOTIDE SEQUENCE [LARGE SCALE GENOMIC DNA]</scope>
    <source>
        <strain evidence="17 19">CGMCC 1.3604</strain>
    </source>
</reference>
<evidence type="ECO:0000256" key="1">
    <source>
        <dbReference type="ARBA" id="ARBA00008226"/>
    </source>
</evidence>
<dbReference type="InterPro" id="IPR004154">
    <property type="entry name" value="Anticodon-bd"/>
</dbReference>
<dbReference type="InterPro" id="IPR012676">
    <property type="entry name" value="TGS-like"/>
</dbReference>
<dbReference type="SUPFAM" id="SSF55681">
    <property type="entry name" value="Class II aaRS and biotin synthetases"/>
    <property type="match status" value="1"/>
</dbReference>
<keyword evidence="10 13" id="KW-0648">Protein biosynthesis</keyword>
<feature type="binding site" evidence="13">
    <location>
        <position position="389"/>
    </location>
    <ligand>
        <name>Zn(2+)</name>
        <dbReference type="ChEBI" id="CHEBI:29105"/>
        <note>catalytic</note>
    </ligand>
</feature>
<keyword evidence="9 13" id="KW-0694">RNA-binding</keyword>
<organism evidence="16 18">
    <name type="scientific">Alkalihalobacillus alcalophilus ATCC 27647 = CGMCC 1.3604</name>
    <dbReference type="NCBI Taxonomy" id="1218173"/>
    <lineage>
        <taxon>Bacteria</taxon>
        <taxon>Bacillati</taxon>
        <taxon>Bacillota</taxon>
        <taxon>Bacilli</taxon>
        <taxon>Bacillales</taxon>
        <taxon>Bacillaceae</taxon>
        <taxon>Alkalihalobacillus</taxon>
    </lineage>
</organism>
<keyword evidence="2 13" id="KW-0963">Cytoplasm</keyword>
<dbReference type="SUPFAM" id="SSF52954">
    <property type="entry name" value="Class II aaRS ABD-related"/>
    <property type="match status" value="1"/>
</dbReference>
<keyword evidence="3 13" id="KW-0820">tRNA-binding</keyword>
<comment type="caution">
    <text evidence="13">Lacks conserved residue(s) required for the propagation of feature annotation.</text>
</comment>
<feature type="domain" description="Aminoacyl-transfer RNA synthetases class-II family profile" evidence="14">
    <location>
        <begin position="245"/>
        <end position="542"/>
    </location>
</feature>
<dbReference type="GO" id="GO:0046872">
    <property type="term" value="F:metal ion binding"/>
    <property type="evidence" value="ECO:0007669"/>
    <property type="project" value="UniProtKB-KW"/>
</dbReference>
<evidence type="ECO:0000259" key="15">
    <source>
        <dbReference type="PROSITE" id="PS51880"/>
    </source>
</evidence>
<dbReference type="CDD" id="cd00860">
    <property type="entry name" value="ThrRS_anticodon"/>
    <property type="match status" value="1"/>
</dbReference>
<dbReference type="GO" id="GO:0005737">
    <property type="term" value="C:cytoplasm"/>
    <property type="evidence" value="ECO:0007669"/>
    <property type="project" value="UniProtKB-SubCell"/>
</dbReference>
<evidence type="ECO:0000256" key="5">
    <source>
        <dbReference type="ARBA" id="ARBA00022723"/>
    </source>
</evidence>
<dbReference type="Gene3D" id="3.30.54.20">
    <property type="match status" value="1"/>
</dbReference>
<dbReference type="CDD" id="cd01667">
    <property type="entry name" value="TGS_ThrRS"/>
    <property type="match status" value="1"/>
</dbReference>
<dbReference type="InterPro" id="IPR012947">
    <property type="entry name" value="tRNA_SAD"/>
</dbReference>
<dbReference type="PRINTS" id="PR01047">
    <property type="entry name" value="TRNASYNTHTHR"/>
</dbReference>
<name>A0A094WJ77_ALKAL</name>
<evidence type="ECO:0000313" key="19">
    <source>
        <dbReference type="Proteomes" id="UP000297014"/>
    </source>
</evidence>
<evidence type="ECO:0000256" key="7">
    <source>
        <dbReference type="ARBA" id="ARBA00022833"/>
    </source>
</evidence>
<dbReference type="HAMAP" id="MF_00184">
    <property type="entry name" value="Thr_tRNA_synth"/>
    <property type="match status" value="1"/>
</dbReference>
<dbReference type="Pfam" id="PF02824">
    <property type="entry name" value="TGS"/>
    <property type="match status" value="1"/>
</dbReference>
<comment type="catalytic activity">
    <reaction evidence="12 13">
        <text>tRNA(Thr) + L-threonine + ATP = L-threonyl-tRNA(Thr) + AMP + diphosphate + H(+)</text>
        <dbReference type="Rhea" id="RHEA:24624"/>
        <dbReference type="Rhea" id="RHEA-COMP:9670"/>
        <dbReference type="Rhea" id="RHEA-COMP:9704"/>
        <dbReference type="ChEBI" id="CHEBI:15378"/>
        <dbReference type="ChEBI" id="CHEBI:30616"/>
        <dbReference type="ChEBI" id="CHEBI:33019"/>
        <dbReference type="ChEBI" id="CHEBI:57926"/>
        <dbReference type="ChEBI" id="CHEBI:78442"/>
        <dbReference type="ChEBI" id="CHEBI:78534"/>
        <dbReference type="ChEBI" id="CHEBI:456215"/>
        <dbReference type="EC" id="6.1.1.3"/>
    </reaction>
</comment>
<dbReference type="OrthoDB" id="9802304at2"/>
<dbReference type="GO" id="GO:0006435">
    <property type="term" value="P:threonyl-tRNA aminoacylation"/>
    <property type="evidence" value="ECO:0007669"/>
    <property type="project" value="UniProtKB-UniRule"/>
</dbReference>
<evidence type="ECO:0000256" key="12">
    <source>
        <dbReference type="ARBA" id="ARBA00049515"/>
    </source>
</evidence>
<dbReference type="InterPro" id="IPR018163">
    <property type="entry name" value="Thr/Ala-tRNA-synth_IIc_edit"/>
</dbReference>
<dbReference type="eggNOG" id="COG0441">
    <property type="taxonomic scope" value="Bacteria"/>
</dbReference>
<gene>
    <name evidence="13" type="primary">thrS</name>
    <name evidence="17" type="ORF">AJ85_11960</name>
    <name evidence="16" type="ORF">BALCAV_0207900</name>
</gene>
<dbReference type="GO" id="GO:0000049">
    <property type="term" value="F:tRNA binding"/>
    <property type="evidence" value="ECO:0007669"/>
    <property type="project" value="UniProtKB-KW"/>
</dbReference>
<evidence type="ECO:0000256" key="6">
    <source>
        <dbReference type="ARBA" id="ARBA00022741"/>
    </source>
</evidence>
<protein>
    <recommendedName>
        <fullName evidence="13">Threonine--tRNA ligase</fullName>
        <ecNumber evidence="13">6.1.1.3</ecNumber>
    </recommendedName>
    <alternativeName>
        <fullName evidence="13">Threonyl-tRNA synthetase</fullName>
        <shortName evidence="13">ThrRS</shortName>
    </alternativeName>
</protein>
<feature type="domain" description="TGS" evidence="15">
    <location>
        <begin position="1"/>
        <end position="64"/>
    </location>
</feature>
<evidence type="ECO:0000313" key="17">
    <source>
        <dbReference type="EMBL" id="THG90237.1"/>
    </source>
</evidence>
<dbReference type="AlphaFoldDB" id="A0A094WJ77"/>
<dbReference type="Gene3D" id="3.10.20.30">
    <property type="match status" value="1"/>
</dbReference>
<evidence type="ECO:0000313" key="16">
    <source>
        <dbReference type="EMBL" id="KGA97834.1"/>
    </source>
</evidence>
<dbReference type="PANTHER" id="PTHR11451">
    <property type="entry name" value="THREONINE-TRNA LIGASE"/>
    <property type="match status" value="1"/>
</dbReference>
<dbReference type="InterPro" id="IPR004095">
    <property type="entry name" value="TGS"/>
</dbReference>
<comment type="subcellular location">
    <subcellularLocation>
        <location evidence="13">Cytoplasm</location>
    </subcellularLocation>
</comment>
<reference evidence="16 18" key="1">
    <citation type="journal article" date="2014" name="Genome Announc.">
        <title>Draft Genome Sequence of Bacillus alcalophilus AV1934, a Classic Alkaliphile Isolated from Human Feces in 1934.</title>
        <authorList>
            <person name="Attie O."/>
            <person name="Jayaprakash A."/>
            <person name="Shah H."/>
            <person name="Paulsen I.T."/>
            <person name="Morino M."/>
            <person name="Takahashi Y."/>
            <person name="Narumi I."/>
            <person name="Sachidanandam R."/>
            <person name="Satoh K."/>
            <person name="Ito M."/>
            <person name="Krulwich T.A."/>
        </authorList>
    </citation>
    <scope>NUCLEOTIDE SEQUENCE [LARGE SCALE GENOMIC DNA]</scope>
    <source>
        <strain evidence="16 18">AV1934</strain>
    </source>
</reference>
<dbReference type="Proteomes" id="UP000002754">
    <property type="component" value="Unassembled WGS sequence"/>
</dbReference>
<dbReference type="GO" id="GO:0004829">
    <property type="term" value="F:threonine-tRNA ligase activity"/>
    <property type="evidence" value="ECO:0007669"/>
    <property type="project" value="UniProtKB-UniRule"/>
</dbReference>
<keyword evidence="11 13" id="KW-0030">Aminoacyl-tRNA synthetase</keyword>
<dbReference type="InterPro" id="IPR002320">
    <property type="entry name" value="Thr-tRNA-ligase_IIa"/>
</dbReference>
<dbReference type="FunFam" id="3.30.54.20:FF:000002">
    <property type="entry name" value="Threonine--tRNA ligase"/>
    <property type="match status" value="1"/>
</dbReference>
<dbReference type="SUPFAM" id="SSF81271">
    <property type="entry name" value="TGS-like"/>
    <property type="match status" value="1"/>
</dbReference>
<dbReference type="GO" id="GO:0005524">
    <property type="term" value="F:ATP binding"/>
    <property type="evidence" value="ECO:0007669"/>
    <property type="project" value="UniProtKB-UniRule"/>
</dbReference>
<feature type="binding site" evidence="13">
    <location>
        <position position="338"/>
    </location>
    <ligand>
        <name>Zn(2+)</name>
        <dbReference type="ChEBI" id="CHEBI:29105"/>
        <note>catalytic</note>
    </ligand>
</feature>
<dbReference type="SMART" id="SM00863">
    <property type="entry name" value="tRNA_SAD"/>
    <property type="match status" value="1"/>
</dbReference>
<dbReference type="GO" id="GO:0016740">
    <property type="term" value="F:transferase activity"/>
    <property type="evidence" value="ECO:0007669"/>
    <property type="project" value="UniProtKB-ARBA"/>
</dbReference>
<comment type="cofactor">
    <cofactor evidence="13">
        <name>Zn(2+)</name>
        <dbReference type="ChEBI" id="CHEBI:29105"/>
    </cofactor>
    <text evidence="13">Binds 1 zinc ion per subunit.</text>
</comment>
<dbReference type="InterPro" id="IPR045864">
    <property type="entry name" value="aa-tRNA-synth_II/BPL/LPL"/>
</dbReference>
<keyword evidence="5 13" id="KW-0479">Metal-binding</keyword>
<dbReference type="InterPro" id="IPR012675">
    <property type="entry name" value="Beta-grasp_dom_sf"/>
</dbReference>
<dbReference type="FunFam" id="3.30.980.10:FF:000005">
    <property type="entry name" value="Threonyl-tRNA synthetase, mitochondrial"/>
    <property type="match status" value="1"/>
</dbReference>
<sequence length="643" mass="74148">MAEQIEIIFPDGSKKEFDHGVSTEDIAQSISPGLKKKAYAGKINGELVDLRTPLTEGGNIEIITAGSDEALEIMRHSTAHLMAQAIKRLFPQTKFGVGPVIEGGFYYDIDAEENLTPEDLKAIEKEMKKIIAENVEIKRVEVSRNEAVQRFKAIDDPYKLELIEAIPESEQVTIYEQGEFFDLCRGIHVPSTNKIKEFKLLNLAGAYWRGDSKNKMLQRVYGTAFFTKEDLKEHLRLLEEAKERDHRKLGKELGIFALSQKVGQGLPLWLPKGATVRRIIERYIVDKEERLGYQHVYTPILGSSELYKTSGHWDHYQDDMFPVMERDNEEFVLRPMNCPHHMMVYKQDMRSYRQLPLRIAELGMMHRYEMSGAVSGLQRVRGMTLNDAHIFCRPDQIKEEFLRVVHLITEVYKDFGIDKYQFRLSYRDPEDKEKYFDDDAMWNKAQGMLKEAMDELDVDYYEAEGEAAFYGPKLDVQVRTALGKDETLSTVQLDFLLPERFDLTYVGEDGQQHRPVVVHRGVVSTMERFVAFLLEEYKGAFPTWLAPVQAQIIPVSPEVHLDYAKKVQEQLQAIGARVTIDERDEKLGYKIREAQMQKTPYMLVLGDQEAEANAVNIRKYGEQKSDSVSLEQFIEQMKLEITK</sequence>
<evidence type="ECO:0000256" key="13">
    <source>
        <dbReference type="HAMAP-Rule" id="MF_00184"/>
    </source>
</evidence>
<dbReference type="STRING" id="1218173.BALCAV_0207900"/>
<dbReference type="FunFam" id="3.10.20.30:FF:000005">
    <property type="entry name" value="Threonine--tRNA ligase"/>
    <property type="match status" value="1"/>
</dbReference>